<evidence type="ECO:0000256" key="4">
    <source>
        <dbReference type="ARBA" id="ARBA00022827"/>
    </source>
</evidence>
<evidence type="ECO:0000256" key="5">
    <source>
        <dbReference type="ARBA" id="ARBA00023002"/>
    </source>
</evidence>
<evidence type="ECO:0000256" key="2">
    <source>
        <dbReference type="ARBA" id="ARBA00012512"/>
    </source>
</evidence>
<dbReference type="AlphaFoldDB" id="A0A6C0APN6"/>
<dbReference type="PROSITE" id="PS51324">
    <property type="entry name" value="ERV_ALR"/>
    <property type="match status" value="1"/>
</dbReference>
<accession>A0A6C0APN6</accession>
<evidence type="ECO:0000256" key="1">
    <source>
        <dbReference type="ARBA" id="ARBA00001974"/>
    </source>
</evidence>
<evidence type="ECO:0000256" key="6">
    <source>
        <dbReference type="ARBA" id="ARBA00023157"/>
    </source>
</evidence>
<comment type="cofactor">
    <cofactor evidence="1">
        <name>FAD</name>
        <dbReference type="ChEBI" id="CHEBI:57692"/>
    </cofactor>
</comment>
<keyword evidence="5" id="KW-0560">Oxidoreductase</keyword>
<name>A0A6C0APN6_9ZZZZ</name>
<organism evidence="8">
    <name type="scientific">viral metagenome</name>
    <dbReference type="NCBI Taxonomy" id="1070528"/>
    <lineage>
        <taxon>unclassified sequences</taxon>
        <taxon>metagenomes</taxon>
        <taxon>organismal metagenomes</taxon>
    </lineage>
</organism>
<dbReference type="EC" id="1.8.3.2" evidence="2"/>
<reference evidence="8" key="1">
    <citation type="journal article" date="2020" name="Nature">
        <title>Giant virus diversity and host interactions through global metagenomics.</title>
        <authorList>
            <person name="Schulz F."/>
            <person name="Roux S."/>
            <person name="Paez-Espino D."/>
            <person name="Jungbluth S."/>
            <person name="Walsh D.A."/>
            <person name="Denef V.J."/>
            <person name="McMahon K.D."/>
            <person name="Konstantinidis K.T."/>
            <person name="Eloe-Fadrosh E.A."/>
            <person name="Kyrpides N.C."/>
            <person name="Woyke T."/>
        </authorList>
    </citation>
    <scope>NUCLEOTIDE SEQUENCE</scope>
    <source>
        <strain evidence="8">GVMAG-S-1101164-72</strain>
    </source>
</reference>
<feature type="domain" description="ERV/ALR sulfhydryl oxidase" evidence="7">
    <location>
        <begin position="2"/>
        <end position="114"/>
    </location>
</feature>
<evidence type="ECO:0000256" key="3">
    <source>
        <dbReference type="ARBA" id="ARBA00022630"/>
    </source>
</evidence>
<dbReference type="InterPro" id="IPR036774">
    <property type="entry name" value="ERV/ALR_sulphydryl_oxid_sf"/>
</dbReference>
<dbReference type="GO" id="GO:0016972">
    <property type="term" value="F:thiol oxidase activity"/>
    <property type="evidence" value="ECO:0007669"/>
    <property type="project" value="UniProtKB-EC"/>
</dbReference>
<dbReference type="SUPFAM" id="SSF69000">
    <property type="entry name" value="FAD-dependent thiol oxidase"/>
    <property type="match status" value="1"/>
</dbReference>
<dbReference type="Pfam" id="PF04777">
    <property type="entry name" value="Evr1_Alr"/>
    <property type="match status" value="1"/>
</dbReference>
<proteinExistence type="predicted"/>
<protein>
    <recommendedName>
        <fullName evidence="2">thiol oxidase</fullName>
        <ecNumber evidence="2">1.8.3.2</ecNumber>
    </recommendedName>
</protein>
<keyword evidence="6" id="KW-1015">Disulfide bond</keyword>
<keyword evidence="3" id="KW-0285">Flavoprotein</keyword>
<dbReference type="EMBL" id="MN740758">
    <property type="protein sequence ID" value="QHS81576.1"/>
    <property type="molecule type" value="Genomic_DNA"/>
</dbReference>
<dbReference type="InterPro" id="IPR017905">
    <property type="entry name" value="ERV/ALR_sulphydryl_oxidase"/>
</dbReference>
<dbReference type="Gene3D" id="1.20.120.310">
    <property type="entry name" value="ERV/ALR sulfhydryl oxidase domain"/>
    <property type="match status" value="1"/>
</dbReference>
<sequence length="164" mass="19548">MEGPVTTVWGPALWNLFHHLAELTGNKTTDTKEADEKRLWRSYLYSLRACIPCARCKNHYNDYLSRHSLEPVFRLKRTEWGKALRTWLWTFHNHVRVESKQDLIFPEENLSSVYGPVPKAQVATWKTIIAEHMRRAMFMRLHTRDDILRYVRCLEELYICLTVL</sequence>
<keyword evidence="4" id="KW-0274">FAD</keyword>
<evidence type="ECO:0000259" key="7">
    <source>
        <dbReference type="PROSITE" id="PS51324"/>
    </source>
</evidence>
<evidence type="ECO:0000313" key="8">
    <source>
        <dbReference type="EMBL" id="QHS81576.1"/>
    </source>
</evidence>